<evidence type="ECO:0000259" key="5">
    <source>
        <dbReference type="Pfam" id="PF24545"/>
    </source>
</evidence>
<dbReference type="RefSeq" id="XP_016606280.1">
    <property type="nucleotide sequence ID" value="XM_016754840.1"/>
</dbReference>
<dbReference type="PANTHER" id="PTHR12975">
    <property type="entry name" value="TRANSPORT PROTEIN TRAPP"/>
    <property type="match status" value="1"/>
</dbReference>
<evidence type="ECO:0008006" key="8">
    <source>
        <dbReference type="Google" id="ProtNLM"/>
    </source>
</evidence>
<dbReference type="InterPro" id="IPR058538">
    <property type="entry name" value="Ig_TPPC8_2nd"/>
</dbReference>
<keyword evidence="2" id="KW-0732">Signal</keyword>
<name>A0A0L0H9L1_SPIPD</name>
<dbReference type="SUPFAM" id="SSF48452">
    <property type="entry name" value="TPR-like"/>
    <property type="match status" value="1"/>
</dbReference>
<gene>
    <name evidence="6" type="ORF">SPPG_06640</name>
</gene>
<dbReference type="GO" id="GO:1990072">
    <property type="term" value="C:TRAPPIII protein complex"/>
    <property type="evidence" value="ECO:0007669"/>
    <property type="project" value="TreeGrafter"/>
</dbReference>
<dbReference type="Pfam" id="PF12739">
    <property type="entry name" value="TRAPPC-Trs85"/>
    <property type="match status" value="1"/>
</dbReference>
<dbReference type="VEuPathDB" id="FungiDB:SPPG_06640"/>
<accession>A0A0L0H9L1</accession>
<dbReference type="GeneID" id="27689931"/>
<dbReference type="Pfam" id="PF24542">
    <property type="entry name" value="Ig_TPPC8_C"/>
    <property type="match status" value="1"/>
</dbReference>
<feature type="compositionally biased region" description="Polar residues" evidence="1">
    <location>
        <begin position="311"/>
        <end position="324"/>
    </location>
</feature>
<dbReference type="Pfam" id="PF24545">
    <property type="entry name" value="Ig_TPPC8_1st"/>
    <property type="match status" value="1"/>
</dbReference>
<dbReference type="Pfam" id="PF24544">
    <property type="entry name" value="Ig_TPPC8_2nd"/>
    <property type="match status" value="1"/>
</dbReference>
<evidence type="ECO:0000259" key="4">
    <source>
        <dbReference type="Pfam" id="PF24544"/>
    </source>
</evidence>
<evidence type="ECO:0000256" key="2">
    <source>
        <dbReference type="SAM" id="SignalP"/>
    </source>
</evidence>
<feature type="domain" description="TPPC8 C-terminal Ig-like" evidence="3">
    <location>
        <begin position="1270"/>
        <end position="1369"/>
    </location>
</feature>
<feature type="region of interest" description="Disordered" evidence="1">
    <location>
        <begin position="302"/>
        <end position="324"/>
    </location>
</feature>
<dbReference type="Proteomes" id="UP000053201">
    <property type="component" value="Unassembled WGS sequence"/>
</dbReference>
<sequence>MANGRDFICRLLSPLVAVVATSDAEELAKLNNLPTFADFIKPFGTRIKQVHVQDSQGHASILESFSVRFRDWRQLDQFNPQIINKTVVDHLGKHGRRRPTFPSIKTKEDVQSAYSQIDNDQLTPWYSDYRNSVCKYVGFSEHETFNHPVAYLVVVSTSNPNPADAAQDLTSDSQFTTLSEKSFLDPAIPKYYILVHDAHVAPGVDPEAALVQMRKSLPATYLLRINSVVHSPPSNSDPFNPETIPSPTVPDVWTSIQSETIPLLEQLAASLKSTSTASLASTRDSISSPIIDEGFPLFKEKGEPAADPLGASSTAAADSPTETKSPAYGCYLTNDDFAGIDECVKDLVVQKIIKHMESCIQHWNEQVASNRRGLTGRLNRLVGLKYFGGGTKSQAATPAPVTDKSGVTVFPHNAPEMIMRRLADFAFMLEDYRLAFGTYDSIRKDFQGNERFVKFHAGTQEMLGLTVLMGDGIGRGSVENYLETAVTGYQDSKVPLYAARAAMLYYEMLRERGLFREAAPLLIRMTGEDSDVRSALFLEQAAISFLRVNPPMIRKYAFHMILAGHRFAKCGQRLHAYRSYMSALDVYEERDWSLVEDHIHFILGRQCFHLGEFEAAVKFFLKLLRASRQTAAQQSSYLREFLYLFKQYAAKASKDDLRNLPPLPVPEFNLSSILVSMIESHSGQPKQVANSDEAWDTMENELFEEGYSKVGPRAFRTANNRGKTTCAVGEPVFVAFEIHNPMNIPVQINNVSLQCAYRDKPPAPIDLTWNADTQAPETIELEEFDVQNTSEIELDGNERKRVQLQIFPKREGEVRITGVRYTLCGVVPSCYTFPASRPGKNDPVSQLTLTVTSPMPVLDVILHSFPISMLSGEVVRAVLEINNKGNRGLRNLQLKTSHPTFFCVGESDAMDCPSYVPTDNGTNTCESLKIRNLLSNLGTIPIKLPASDRPDQDIDGVLAPGTTTIIPLWIRGDKVGKQNFRFLFGYQSEDKSDKVGCRTLRISMATNILPSVRMNAFTRPSGRVLDEFILGVEIENLHGEGELVLKQITSMSPTWIIRPIDDRLPVEEDSKLQAQQTRFKYLRFTKATGPLEPTNLAKVPERITMRAIESLLLGESPVNLDAPDLTLRLSNLALSPTHNVLSCDTVPFRGLSLNSRLQWRVSQLLAQYPGLTLSQLRHLFTLYFTDDVDLSLIWETSDGTKCGHHYIMGINLGLQAPLQGLQAGLEPLAAAAKAAAGRALFETTVREKRALITSLLKPRGKDVSPLRVILKSELEYRHDFGKQEICSVPITLTIRNTAWANVANFTLQTAIPDTTVVGQTDIPALDAPGFYWLGATCSEGRLQPEEETSVTFTACFRRPGVYNVNRWQMNISIDPPHSGTEDKKGVASAGVKEGTASYVQMPNLPHWVTVLG</sequence>
<feature type="domain" description="TPPC8 first Ig-like" evidence="5">
    <location>
        <begin position="691"/>
        <end position="828"/>
    </location>
</feature>
<dbReference type="eggNOG" id="KOG1938">
    <property type="taxonomic scope" value="Eukaryota"/>
</dbReference>
<evidence type="ECO:0000256" key="1">
    <source>
        <dbReference type="SAM" id="MobiDB-lite"/>
    </source>
</evidence>
<feature type="chain" id="PRO_5005539607" description="Trafficking protein particle complex subunit 11 domain-containing protein" evidence="2">
    <location>
        <begin position="25"/>
        <end position="1412"/>
    </location>
</feature>
<dbReference type="PANTHER" id="PTHR12975:SF6">
    <property type="entry name" value="TRAFFICKING PROTEIN PARTICLE COMPLEX SUBUNIT 8"/>
    <property type="match status" value="1"/>
</dbReference>
<proteinExistence type="predicted"/>
<dbReference type="OMA" id="GHTISMW"/>
<dbReference type="InParanoid" id="A0A0L0H9L1"/>
<organism evidence="6 7">
    <name type="scientific">Spizellomyces punctatus (strain DAOM BR117)</name>
    <dbReference type="NCBI Taxonomy" id="645134"/>
    <lineage>
        <taxon>Eukaryota</taxon>
        <taxon>Fungi</taxon>
        <taxon>Fungi incertae sedis</taxon>
        <taxon>Chytridiomycota</taxon>
        <taxon>Chytridiomycota incertae sedis</taxon>
        <taxon>Chytridiomycetes</taxon>
        <taxon>Spizellomycetales</taxon>
        <taxon>Spizellomycetaceae</taxon>
        <taxon>Spizellomyces</taxon>
    </lineage>
</organism>
<dbReference type="InterPro" id="IPR011990">
    <property type="entry name" value="TPR-like_helical_dom_sf"/>
</dbReference>
<dbReference type="InterPro" id="IPR024420">
    <property type="entry name" value="TRAPP_III_complex_Trs85"/>
</dbReference>
<feature type="domain" description="TPPC8 second Ig-like" evidence="4">
    <location>
        <begin position="872"/>
        <end position="1000"/>
    </location>
</feature>
<evidence type="ECO:0000259" key="3">
    <source>
        <dbReference type="Pfam" id="PF24542"/>
    </source>
</evidence>
<reference evidence="6 7" key="1">
    <citation type="submission" date="2009-08" db="EMBL/GenBank/DDBJ databases">
        <title>The Genome Sequence of Spizellomyces punctatus strain DAOM BR117.</title>
        <authorList>
            <consortium name="The Broad Institute Genome Sequencing Platform"/>
            <person name="Russ C."/>
            <person name="Cuomo C."/>
            <person name="Shea T."/>
            <person name="Young S.K."/>
            <person name="Zeng Q."/>
            <person name="Koehrsen M."/>
            <person name="Haas B."/>
            <person name="Borodovsky M."/>
            <person name="Guigo R."/>
            <person name="Alvarado L."/>
            <person name="Berlin A."/>
            <person name="Bochicchio J."/>
            <person name="Borenstein D."/>
            <person name="Chapman S."/>
            <person name="Chen Z."/>
            <person name="Engels R."/>
            <person name="Freedman E."/>
            <person name="Gellesch M."/>
            <person name="Goldberg J."/>
            <person name="Griggs A."/>
            <person name="Gujja S."/>
            <person name="Heiman D."/>
            <person name="Hepburn T."/>
            <person name="Howarth C."/>
            <person name="Jen D."/>
            <person name="Larson L."/>
            <person name="Lewis B."/>
            <person name="Mehta T."/>
            <person name="Park D."/>
            <person name="Pearson M."/>
            <person name="Roberts A."/>
            <person name="Saif S."/>
            <person name="Shenoy N."/>
            <person name="Sisk P."/>
            <person name="Stolte C."/>
            <person name="Sykes S."/>
            <person name="Thomson T."/>
            <person name="Walk T."/>
            <person name="White J."/>
            <person name="Yandava C."/>
            <person name="Burger G."/>
            <person name="Gray M.W."/>
            <person name="Holland P.W.H."/>
            <person name="King N."/>
            <person name="Lang F.B.F."/>
            <person name="Roger A.J."/>
            <person name="Ruiz-Trillo I."/>
            <person name="Lander E."/>
            <person name="Nusbaum C."/>
        </authorList>
    </citation>
    <scope>NUCLEOTIDE SEQUENCE [LARGE SCALE GENOMIC DNA]</scope>
    <source>
        <strain evidence="6 7">DAOM BR117</strain>
    </source>
</reference>
<dbReference type="OrthoDB" id="203724at2759"/>
<protein>
    <recommendedName>
        <fullName evidence="8">Trafficking protein particle complex subunit 11 domain-containing protein</fullName>
    </recommendedName>
</protein>
<feature type="signal peptide" evidence="2">
    <location>
        <begin position="1"/>
        <end position="24"/>
    </location>
</feature>
<dbReference type="InterPro" id="IPR058541">
    <property type="entry name" value="Ig_TPPC8_1st"/>
</dbReference>
<evidence type="ECO:0000313" key="6">
    <source>
        <dbReference type="EMBL" id="KNC98240.1"/>
    </source>
</evidence>
<keyword evidence="7" id="KW-1185">Reference proteome</keyword>
<dbReference type="EMBL" id="KQ257461">
    <property type="protein sequence ID" value="KNC98240.1"/>
    <property type="molecule type" value="Genomic_DNA"/>
</dbReference>
<dbReference type="STRING" id="645134.A0A0L0H9L1"/>
<evidence type="ECO:0000313" key="7">
    <source>
        <dbReference type="Proteomes" id="UP000053201"/>
    </source>
</evidence>
<dbReference type="InterPro" id="IPR057651">
    <property type="entry name" value="Ig_TPPC8_C"/>
</dbReference>